<dbReference type="PANTHER" id="PTHR36966:SF1">
    <property type="entry name" value="REP-ASSOCIATED TYROSINE TRANSPOSASE"/>
    <property type="match status" value="1"/>
</dbReference>
<dbReference type="RefSeq" id="WP_283381170.1">
    <property type="nucleotide sequence ID" value="NZ_JASHIE010000004.1"/>
</dbReference>
<dbReference type="PANTHER" id="PTHR36966">
    <property type="entry name" value="REP-ASSOCIATED TYROSINE TRANSPOSASE"/>
    <property type="match status" value="1"/>
</dbReference>
<dbReference type="Proteomes" id="UP001225761">
    <property type="component" value="Unassembled WGS sequence"/>
</dbReference>
<name>A0ABT6YZC6_9BACT</name>
<dbReference type="SMART" id="SM01321">
    <property type="entry name" value="Y1_Tnp"/>
    <property type="match status" value="1"/>
</dbReference>
<reference evidence="2 3" key="1">
    <citation type="submission" date="2023-05" db="EMBL/GenBank/DDBJ databases">
        <title>Novel species of genus Flectobacillus isolated from stream in China.</title>
        <authorList>
            <person name="Lu H."/>
        </authorList>
    </citation>
    <scope>NUCLEOTIDE SEQUENCE [LARGE SCALE GENOMIC DNA]</scope>
    <source>
        <strain evidence="2 3">LFS242W</strain>
    </source>
</reference>
<dbReference type="InterPro" id="IPR036515">
    <property type="entry name" value="Transposase_17_sf"/>
</dbReference>
<keyword evidence="3" id="KW-1185">Reference proteome</keyword>
<evidence type="ECO:0000259" key="1">
    <source>
        <dbReference type="SMART" id="SM01321"/>
    </source>
</evidence>
<dbReference type="Gene3D" id="3.30.70.1290">
    <property type="entry name" value="Transposase IS200-like"/>
    <property type="match status" value="1"/>
</dbReference>
<evidence type="ECO:0000313" key="3">
    <source>
        <dbReference type="Proteomes" id="UP001225761"/>
    </source>
</evidence>
<gene>
    <name evidence="2" type="ORF">QM481_06740</name>
</gene>
<evidence type="ECO:0000313" key="2">
    <source>
        <dbReference type="EMBL" id="MDI9874217.1"/>
    </source>
</evidence>
<dbReference type="EMBL" id="JASHIE010000004">
    <property type="protein sequence ID" value="MDI9874217.1"/>
    <property type="molecule type" value="Genomic_DNA"/>
</dbReference>
<dbReference type="SUPFAM" id="SSF143422">
    <property type="entry name" value="Transposase IS200-like"/>
    <property type="match status" value="1"/>
</dbReference>
<organism evidence="2 3">
    <name type="scientific">Flectobacillus rivi</name>
    <dbReference type="NCBI Taxonomy" id="2984209"/>
    <lineage>
        <taxon>Bacteria</taxon>
        <taxon>Pseudomonadati</taxon>
        <taxon>Bacteroidota</taxon>
        <taxon>Cytophagia</taxon>
        <taxon>Cytophagales</taxon>
        <taxon>Flectobacillaceae</taxon>
        <taxon>Flectobacillus</taxon>
    </lineage>
</organism>
<sequence>MALFKNKYRIESTRLTSWDYNGEGMYFVTICTKNREHFFGECKDKKMKLSSIGALVQGFWYQIPKHFPHITLGEFIVMPNHIHGIIDIGTLREPKETAVNNVKKQTKYYQSISPKASGIPVVIRSFKSVCTKHINEVFPSLGFAWQERYWEHIIKGTDSFQKISNYIYSNPESWEDDKFFLP</sequence>
<feature type="domain" description="Transposase IS200-like" evidence="1">
    <location>
        <begin position="21"/>
        <end position="170"/>
    </location>
</feature>
<protein>
    <submittedName>
        <fullName evidence="2">Transposase</fullName>
    </submittedName>
</protein>
<dbReference type="InterPro" id="IPR052715">
    <property type="entry name" value="RAYT_transposase"/>
</dbReference>
<proteinExistence type="predicted"/>
<comment type="caution">
    <text evidence="2">The sequence shown here is derived from an EMBL/GenBank/DDBJ whole genome shotgun (WGS) entry which is preliminary data.</text>
</comment>
<accession>A0ABT6YZC6</accession>
<dbReference type="InterPro" id="IPR002686">
    <property type="entry name" value="Transposase_17"/>
</dbReference>